<evidence type="ECO:0000256" key="10">
    <source>
        <dbReference type="SAM" id="MobiDB-lite"/>
    </source>
</evidence>
<protein>
    <recommendedName>
        <fullName evidence="2">histone acetyltransferase</fullName>
        <ecNumber evidence="2">2.3.1.48</ecNumber>
    </recommendedName>
</protein>
<sequence length="970" mass="105374">SDDDGDDVHEEDKSEDEPMGEQEVLEPSSPSVTNQQQHVDMSKRWCVDLTVSTDDEQDSFSSPSDVNDDYYYDEQEATAATTIKPKRAPKVILWVDTQLLEARVFEPHALFQFMGEVIYSTTIGISVLTSTGSGSMAVVEDNARRGGGGRGGHWILQARTARLMDGLDLYSYRQAILMTRDLVLQYQQRDRDRDREVAKDKTEKEKMQEMGVAVVDQEINILIATKMSHSFVFDNKDDPVLVAIAQELHTSLNSQPITTTTNSNNNNNSESDLFATTLHAYQFRLESFLTRPRTCTTLFPPRVQKSRYSQILVQERLVLLSAAATAATVPSSYISTITDTDTDTDKDTETDKEKESQDVLIAGLEVLEYTLTPFSPSPSGDKPPRPQKEERIIYIAKVDTSGFWPLPGLETASLRGKSPAQALVKGYLRSVRVTSRLGLSPISSTSASTDTAAASGITDTGSSISDNNSNNSAAAAAAGKMSALSITPTSTPTSTTLYRSRPQKTSLYIFARAQPQYLFAESAKNPQKRVLDDRGLVRWWKNTAASVYADSLEEASPPVTATTTAQGQEHEEQGKESVGERQKKGTKVQGWWHIPGIETERQAHNVIQSITTPSSSGSFKWTYGYPDKDSKELANALIPQFPDDPKSRMMQSPSCQGGFVNIRTFWELAAIGEESGAGKITGFFRVEEEADDGSEGEDEAEADNGVRDVKEKAVTGTTAGYTKVINFLLDLDFSTLESARKSTRTWQDRVAVWIQKSVEREAEHALEVEAARRQEQQQQSEVEKDDRTKEEKKEGDVVAETRPLWIQKGTIEILLRHASEAPTLTPTKTTAAAVSPAETVPASAASPVVVNTLGVGLIKRKAPTPTSTTITGSAAATAPAVNVLGAGLIRRKVTPTSTATTPAPSAVSTPALTTSPAVNVLGAGLIKRKVAPTSTSSTPDPTSPASETSSTASVVNVLGASLIKKRKTDS</sequence>
<gene>
    <name evidence="11" type="ORF">BGZ97_013375</name>
</gene>
<feature type="compositionally biased region" description="Acidic residues" evidence="10">
    <location>
        <begin position="1"/>
        <end position="24"/>
    </location>
</feature>
<dbReference type="SMART" id="SM01250">
    <property type="entry name" value="KAT11"/>
    <property type="match status" value="1"/>
</dbReference>
<dbReference type="OrthoDB" id="3361892at2759"/>
<proteinExistence type="predicted"/>
<feature type="compositionally biased region" description="Low complexity" evidence="10">
    <location>
        <begin position="931"/>
        <end position="952"/>
    </location>
</feature>
<keyword evidence="7" id="KW-0804">Transcription</keyword>
<evidence type="ECO:0000256" key="7">
    <source>
        <dbReference type="ARBA" id="ARBA00023163"/>
    </source>
</evidence>
<comment type="subcellular location">
    <subcellularLocation>
        <location evidence="1">Nucleus</location>
    </subcellularLocation>
</comment>
<dbReference type="Proteomes" id="UP000823405">
    <property type="component" value="Unassembled WGS sequence"/>
</dbReference>
<dbReference type="EC" id="2.3.1.48" evidence="2"/>
<feature type="region of interest" description="Disordered" evidence="10">
    <location>
        <begin position="770"/>
        <end position="797"/>
    </location>
</feature>
<reference evidence="11" key="1">
    <citation type="journal article" date="2020" name="Fungal Divers.">
        <title>Resolving the Mortierellaceae phylogeny through synthesis of multi-gene phylogenetics and phylogenomics.</title>
        <authorList>
            <person name="Vandepol N."/>
            <person name="Liber J."/>
            <person name="Desiro A."/>
            <person name="Na H."/>
            <person name="Kennedy M."/>
            <person name="Barry K."/>
            <person name="Grigoriev I.V."/>
            <person name="Miller A.N."/>
            <person name="O'Donnell K."/>
            <person name="Stajich J.E."/>
            <person name="Bonito G."/>
        </authorList>
    </citation>
    <scope>NUCLEOTIDE SEQUENCE</scope>
    <source>
        <strain evidence="11">NVP60</strain>
    </source>
</reference>
<evidence type="ECO:0000256" key="2">
    <source>
        <dbReference type="ARBA" id="ARBA00013184"/>
    </source>
</evidence>
<feature type="region of interest" description="Disordered" evidence="10">
    <location>
        <begin position="336"/>
        <end position="355"/>
    </location>
</feature>
<evidence type="ECO:0000313" key="11">
    <source>
        <dbReference type="EMBL" id="KAG0308439.1"/>
    </source>
</evidence>
<comment type="caution">
    <text evidence="11">The sequence shown here is derived from an EMBL/GenBank/DDBJ whole genome shotgun (WGS) entry which is preliminary data.</text>
</comment>
<evidence type="ECO:0000313" key="12">
    <source>
        <dbReference type="Proteomes" id="UP000823405"/>
    </source>
</evidence>
<evidence type="ECO:0000256" key="1">
    <source>
        <dbReference type="ARBA" id="ARBA00004123"/>
    </source>
</evidence>
<dbReference type="InterPro" id="IPR013178">
    <property type="entry name" value="Histone_AcTrfase_Rtt109/CBP"/>
</dbReference>
<feature type="region of interest" description="Disordered" evidence="10">
    <location>
        <begin position="1"/>
        <end position="40"/>
    </location>
</feature>
<keyword evidence="12" id="KW-1185">Reference proteome</keyword>
<evidence type="ECO:0000256" key="3">
    <source>
        <dbReference type="ARBA" id="ARBA00022679"/>
    </source>
</evidence>
<dbReference type="InterPro" id="IPR051236">
    <property type="entry name" value="HAT_RTT109-like"/>
</dbReference>
<evidence type="ECO:0000256" key="9">
    <source>
        <dbReference type="ARBA" id="ARBA00048940"/>
    </source>
</evidence>
<dbReference type="GO" id="GO:0032931">
    <property type="term" value="F:histone H3K56 acetyltransferase activity"/>
    <property type="evidence" value="ECO:0007669"/>
    <property type="project" value="TreeGrafter"/>
</dbReference>
<feature type="compositionally biased region" description="Polar residues" evidence="10">
    <location>
        <begin position="28"/>
        <end position="39"/>
    </location>
</feature>
<dbReference type="GO" id="GO:0006974">
    <property type="term" value="P:DNA damage response"/>
    <property type="evidence" value="ECO:0007669"/>
    <property type="project" value="UniProtKB-KW"/>
</dbReference>
<keyword evidence="3" id="KW-0808">Transferase</keyword>
<feature type="compositionally biased region" description="Basic and acidic residues" evidence="10">
    <location>
        <begin position="343"/>
        <end position="355"/>
    </location>
</feature>
<dbReference type="GO" id="GO:0005634">
    <property type="term" value="C:nucleus"/>
    <property type="evidence" value="ECO:0007669"/>
    <property type="project" value="UniProtKB-SubCell"/>
</dbReference>
<keyword evidence="4" id="KW-0227">DNA damage</keyword>
<dbReference type="PANTHER" id="PTHR31571:SF2">
    <property type="entry name" value="HISTONE ACETYLTRANSFERASE RTT109"/>
    <property type="match status" value="1"/>
</dbReference>
<evidence type="ECO:0000256" key="6">
    <source>
        <dbReference type="ARBA" id="ARBA00023015"/>
    </source>
</evidence>
<feature type="non-terminal residue" evidence="11">
    <location>
        <position position="1"/>
    </location>
</feature>
<dbReference type="InterPro" id="IPR012340">
    <property type="entry name" value="NA-bd_OB-fold"/>
</dbReference>
<evidence type="ECO:0000256" key="5">
    <source>
        <dbReference type="ARBA" id="ARBA00022990"/>
    </source>
</evidence>
<feature type="region of interest" description="Disordered" evidence="10">
    <location>
        <begin position="552"/>
        <end position="586"/>
    </location>
</feature>
<keyword evidence="8" id="KW-0539">Nucleus</keyword>
<evidence type="ECO:0000256" key="4">
    <source>
        <dbReference type="ARBA" id="ARBA00022763"/>
    </source>
</evidence>
<dbReference type="Pfam" id="PF08214">
    <property type="entry name" value="HAT_KAT11"/>
    <property type="match status" value="1"/>
</dbReference>
<keyword evidence="5" id="KW-0007">Acetylation</keyword>
<feature type="compositionally biased region" description="Basic and acidic residues" evidence="10">
    <location>
        <begin position="568"/>
        <end position="583"/>
    </location>
</feature>
<dbReference type="PROSITE" id="PS51728">
    <property type="entry name" value="RTT109_HAT"/>
    <property type="match status" value="1"/>
</dbReference>
<keyword evidence="6" id="KW-0805">Transcription regulation</keyword>
<organism evidence="11 12">
    <name type="scientific">Linnemannia gamsii</name>
    <dbReference type="NCBI Taxonomy" id="64522"/>
    <lineage>
        <taxon>Eukaryota</taxon>
        <taxon>Fungi</taxon>
        <taxon>Fungi incertae sedis</taxon>
        <taxon>Mucoromycota</taxon>
        <taxon>Mortierellomycotina</taxon>
        <taxon>Mortierellomycetes</taxon>
        <taxon>Mortierellales</taxon>
        <taxon>Mortierellaceae</taxon>
        <taxon>Linnemannia</taxon>
    </lineage>
</organism>
<dbReference type="EMBL" id="JAAAIN010000997">
    <property type="protein sequence ID" value="KAG0308439.1"/>
    <property type="molecule type" value="Genomic_DNA"/>
</dbReference>
<dbReference type="GO" id="GO:0006355">
    <property type="term" value="P:regulation of DNA-templated transcription"/>
    <property type="evidence" value="ECO:0007669"/>
    <property type="project" value="InterPro"/>
</dbReference>
<accession>A0A9P6QZ19</accession>
<dbReference type="Gene3D" id="2.40.50.140">
    <property type="entry name" value="Nucleic acid-binding proteins"/>
    <property type="match status" value="1"/>
</dbReference>
<feature type="region of interest" description="Disordered" evidence="10">
    <location>
        <begin position="929"/>
        <end position="952"/>
    </location>
</feature>
<dbReference type="InterPro" id="IPR016849">
    <property type="entry name" value="Rtt109"/>
</dbReference>
<evidence type="ECO:0000256" key="8">
    <source>
        <dbReference type="ARBA" id="ARBA00023242"/>
    </source>
</evidence>
<dbReference type="AlphaFoldDB" id="A0A9P6QZ19"/>
<dbReference type="PANTHER" id="PTHR31571">
    <property type="entry name" value="ALTERED INHERITANCE OF MITOCHONDRIA PROTEIN 6"/>
    <property type="match status" value="1"/>
</dbReference>
<name>A0A9P6QZ19_9FUNG</name>
<feature type="compositionally biased region" description="Basic and acidic residues" evidence="10">
    <location>
        <begin position="770"/>
        <end position="796"/>
    </location>
</feature>
<comment type="catalytic activity">
    <reaction evidence="9">
        <text>L-lysyl-[histone] + acetyl-CoA = N(6)-acetyl-L-lysyl-[histone] + CoA + H(+)</text>
        <dbReference type="Rhea" id="RHEA:21992"/>
        <dbReference type="Rhea" id="RHEA-COMP:9845"/>
        <dbReference type="Rhea" id="RHEA-COMP:11338"/>
        <dbReference type="ChEBI" id="CHEBI:15378"/>
        <dbReference type="ChEBI" id="CHEBI:29969"/>
        <dbReference type="ChEBI" id="CHEBI:57287"/>
        <dbReference type="ChEBI" id="CHEBI:57288"/>
        <dbReference type="ChEBI" id="CHEBI:61930"/>
        <dbReference type="EC" id="2.3.1.48"/>
    </reaction>
    <physiologicalReaction direction="left-to-right" evidence="9">
        <dbReference type="Rhea" id="RHEA:21993"/>
    </physiologicalReaction>
</comment>